<dbReference type="EC" id="2.3.1.225" evidence="7"/>
<protein>
    <recommendedName>
        <fullName evidence="7">Palmitoyltransferase</fullName>
        <ecNumber evidence="7">2.3.1.225</ecNumber>
    </recommendedName>
</protein>
<evidence type="ECO:0000256" key="4">
    <source>
        <dbReference type="ARBA" id="ARBA00022989"/>
    </source>
</evidence>
<keyword evidence="2 7" id="KW-0808">Transferase</keyword>
<dbReference type="Pfam" id="PF01529">
    <property type="entry name" value="DHHC"/>
    <property type="match status" value="1"/>
</dbReference>
<dbReference type="RefSeq" id="XP_019916069.1">
    <property type="nucleotide sequence ID" value="XM_020060726.1"/>
</dbReference>
<proteinExistence type="inferred from homology"/>
<dbReference type="GeneID" id="30910666"/>
<dbReference type="PANTHER" id="PTHR22883:SF127">
    <property type="entry name" value="ZDHHC-TYPE PALMITOYLTRANSFERASE 3-RELATED"/>
    <property type="match status" value="1"/>
</dbReference>
<comment type="subcellular location">
    <subcellularLocation>
        <location evidence="1">Membrane</location>
        <topology evidence="1">Multi-pass membrane protein</topology>
    </subcellularLocation>
</comment>
<dbReference type="OrthoDB" id="9909019at2759"/>
<feature type="transmembrane region" description="Helical" evidence="7">
    <location>
        <begin position="65"/>
        <end position="92"/>
    </location>
</feature>
<organism evidence="9 10">
    <name type="scientific">Plasmodium coatneyi</name>
    <dbReference type="NCBI Taxonomy" id="208452"/>
    <lineage>
        <taxon>Eukaryota</taxon>
        <taxon>Sar</taxon>
        <taxon>Alveolata</taxon>
        <taxon>Apicomplexa</taxon>
        <taxon>Aconoidasida</taxon>
        <taxon>Haemosporida</taxon>
        <taxon>Plasmodiidae</taxon>
        <taxon>Plasmodium</taxon>
    </lineage>
</organism>
<dbReference type="VEuPathDB" id="PlasmoDB:PCOAH_00039350"/>
<evidence type="ECO:0000256" key="7">
    <source>
        <dbReference type="RuleBase" id="RU079119"/>
    </source>
</evidence>
<feature type="transmembrane region" description="Helical" evidence="7">
    <location>
        <begin position="37"/>
        <end position="59"/>
    </location>
</feature>
<dbReference type="EMBL" id="CP016250">
    <property type="protein sequence ID" value="ANQ09374.1"/>
    <property type="molecule type" value="Genomic_DNA"/>
</dbReference>
<keyword evidence="4 7" id="KW-1133">Transmembrane helix</keyword>
<comment type="domain">
    <text evidence="7">The DHHC domain is required for palmitoyltransferase activity.</text>
</comment>
<dbReference type="AlphaFoldDB" id="A0A1B1E2Z9"/>
<dbReference type="GO" id="GO:0019706">
    <property type="term" value="F:protein-cysteine S-palmitoyltransferase activity"/>
    <property type="evidence" value="ECO:0007669"/>
    <property type="project" value="UniProtKB-EC"/>
</dbReference>
<dbReference type="GO" id="GO:0005794">
    <property type="term" value="C:Golgi apparatus"/>
    <property type="evidence" value="ECO:0007669"/>
    <property type="project" value="TreeGrafter"/>
</dbReference>
<evidence type="ECO:0000256" key="6">
    <source>
        <dbReference type="ARBA" id="ARBA00023315"/>
    </source>
</evidence>
<comment type="catalytic activity">
    <reaction evidence="7">
        <text>L-cysteinyl-[protein] + hexadecanoyl-CoA = S-hexadecanoyl-L-cysteinyl-[protein] + CoA</text>
        <dbReference type="Rhea" id="RHEA:36683"/>
        <dbReference type="Rhea" id="RHEA-COMP:10131"/>
        <dbReference type="Rhea" id="RHEA-COMP:11032"/>
        <dbReference type="ChEBI" id="CHEBI:29950"/>
        <dbReference type="ChEBI" id="CHEBI:57287"/>
        <dbReference type="ChEBI" id="CHEBI:57379"/>
        <dbReference type="ChEBI" id="CHEBI:74151"/>
        <dbReference type="EC" id="2.3.1.225"/>
    </reaction>
</comment>
<dbReference type="Proteomes" id="UP000092716">
    <property type="component" value="Chromosome 12"/>
</dbReference>
<evidence type="ECO:0000313" key="9">
    <source>
        <dbReference type="EMBL" id="ANQ09374.1"/>
    </source>
</evidence>
<comment type="similarity">
    <text evidence="7">Belongs to the DHHC palmitoyltransferase family.</text>
</comment>
<evidence type="ECO:0000313" key="10">
    <source>
        <dbReference type="Proteomes" id="UP000092716"/>
    </source>
</evidence>
<evidence type="ECO:0000256" key="1">
    <source>
        <dbReference type="ARBA" id="ARBA00004141"/>
    </source>
</evidence>
<keyword evidence="3 7" id="KW-0812">Transmembrane</keyword>
<name>A0A1B1E2Z9_9APIC</name>
<feature type="transmembrane region" description="Helical" evidence="7">
    <location>
        <begin position="172"/>
        <end position="197"/>
    </location>
</feature>
<evidence type="ECO:0000256" key="3">
    <source>
        <dbReference type="ARBA" id="ARBA00022692"/>
    </source>
</evidence>
<dbReference type="GO" id="GO:0006612">
    <property type="term" value="P:protein targeting to membrane"/>
    <property type="evidence" value="ECO:0007669"/>
    <property type="project" value="TreeGrafter"/>
</dbReference>
<feature type="transmembrane region" description="Helical" evidence="7">
    <location>
        <begin position="217"/>
        <end position="239"/>
    </location>
</feature>
<dbReference type="InterPro" id="IPR039859">
    <property type="entry name" value="PFA4/ZDH16/20/ERF2-like"/>
</dbReference>
<gene>
    <name evidence="9" type="ORF">PCOAH_00039350</name>
</gene>
<dbReference type="KEGG" id="pcot:PCOAH_00039350"/>
<dbReference type="GO" id="GO:0005783">
    <property type="term" value="C:endoplasmic reticulum"/>
    <property type="evidence" value="ECO:0007669"/>
    <property type="project" value="TreeGrafter"/>
</dbReference>
<dbReference type="InterPro" id="IPR001594">
    <property type="entry name" value="Palmitoyltrfase_DHHC"/>
</dbReference>
<sequence length="297" mass="34465">MFQTKGARAPFLLPLYKVYESNNIFLCDGNVITGPNILHLIFTYTIIVITVFPIYIIVYSHVETFLLLSLAILSITAFFILVLFFLTTTAFCDPGIIPKKSYVDLSLPKGRTAFTTVKINGTIIKSFWCVYCNHFKEPRSKHCYMCNNCVTKFDHHCVWLGNCIGARNYRRFIFFILNLSILSTIICFTFIGIFISLCMKEYHNINLGSIFYITFEYPHIALYIIYTITSSLLLINLFFYHLKMILSNRTTYEDIQGLYEDDNPFDEGKYINLKKFLLTPVIKTQVEWTETVKITAV</sequence>
<evidence type="ECO:0000256" key="5">
    <source>
        <dbReference type="ARBA" id="ARBA00023136"/>
    </source>
</evidence>
<keyword evidence="6 7" id="KW-0012">Acyltransferase</keyword>
<dbReference type="PROSITE" id="PS50216">
    <property type="entry name" value="DHHC"/>
    <property type="match status" value="1"/>
</dbReference>
<evidence type="ECO:0000259" key="8">
    <source>
        <dbReference type="Pfam" id="PF01529"/>
    </source>
</evidence>
<keyword evidence="5 7" id="KW-0472">Membrane</keyword>
<dbReference type="GO" id="GO:0016020">
    <property type="term" value="C:membrane"/>
    <property type="evidence" value="ECO:0007669"/>
    <property type="project" value="UniProtKB-SubCell"/>
</dbReference>
<keyword evidence="10" id="KW-1185">Reference proteome</keyword>
<evidence type="ECO:0000256" key="2">
    <source>
        <dbReference type="ARBA" id="ARBA00022679"/>
    </source>
</evidence>
<dbReference type="PANTHER" id="PTHR22883">
    <property type="entry name" value="ZINC FINGER DHHC DOMAIN CONTAINING PROTEIN"/>
    <property type="match status" value="1"/>
</dbReference>
<reference evidence="10" key="1">
    <citation type="submission" date="2016-06" db="EMBL/GenBank/DDBJ databases">
        <title>First high quality genome sequence of Plasmodium coatneyi using continuous long reads from single molecule, real-time sequencing.</title>
        <authorList>
            <person name="Chien J.-T."/>
            <person name="Pakala S.B."/>
            <person name="Geraldo J.A."/>
            <person name="Lapp S.A."/>
            <person name="Barnwell J.W."/>
            <person name="Kissinger J.C."/>
            <person name="Galinski M.R."/>
            <person name="Humphrey J.C."/>
        </authorList>
    </citation>
    <scope>NUCLEOTIDE SEQUENCE [LARGE SCALE GENOMIC DNA]</scope>
    <source>
        <strain evidence="10">Hackeri</strain>
    </source>
</reference>
<feature type="domain" description="Palmitoyltransferase DHHC" evidence="8">
    <location>
        <begin position="128"/>
        <end position="256"/>
    </location>
</feature>
<accession>A0A1B1E2Z9</accession>